<dbReference type="Pfam" id="PF15579">
    <property type="entry name" value="Imm52"/>
    <property type="match status" value="1"/>
</dbReference>
<reference evidence="2" key="1">
    <citation type="submission" date="2021-01" db="EMBL/GenBank/DDBJ databases">
        <title>Whole genome shotgun sequence of Planosporangium mesophilum NBRC 109066.</title>
        <authorList>
            <person name="Komaki H."/>
            <person name="Tamura T."/>
        </authorList>
    </citation>
    <scope>NUCLEOTIDE SEQUENCE</scope>
    <source>
        <strain evidence="2">NBRC 109066</strain>
    </source>
</reference>
<keyword evidence="3" id="KW-1185">Reference proteome</keyword>
<organism evidence="2 3">
    <name type="scientific">Planosporangium mesophilum</name>
    <dbReference type="NCBI Taxonomy" id="689768"/>
    <lineage>
        <taxon>Bacteria</taxon>
        <taxon>Bacillati</taxon>
        <taxon>Actinomycetota</taxon>
        <taxon>Actinomycetes</taxon>
        <taxon>Micromonosporales</taxon>
        <taxon>Micromonosporaceae</taxon>
        <taxon>Planosporangium</taxon>
    </lineage>
</organism>
<proteinExistence type="predicted"/>
<evidence type="ECO:0000259" key="1">
    <source>
        <dbReference type="Pfam" id="PF15579"/>
    </source>
</evidence>
<dbReference type="EMBL" id="BOON01000081">
    <property type="protein sequence ID" value="GII26490.1"/>
    <property type="molecule type" value="Genomic_DNA"/>
</dbReference>
<evidence type="ECO:0000313" key="2">
    <source>
        <dbReference type="EMBL" id="GII26490.1"/>
    </source>
</evidence>
<accession>A0A8J3TSI2</accession>
<feature type="domain" description="Immunity protein 52" evidence="1">
    <location>
        <begin position="11"/>
        <end position="203"/>
    </location>
</feature>
<dbReference type="InterPro" id="IPR028969">
    <property type="entry name" value="Imm52"/>
</dbReference>
<evidence type="ECO:0000313" key="3">
    <source>
        <dbReference type="Proteomes" id="UP000599074"/>
    </source>
</evidence>
<dbReference type="Proteomes" id="UP000599074">
    <property type="component" value="Unassembled WGS sequence"/>
</dbReference>
<dbReference type="RefSeq" id="WP_168118314.1">
    <property type="nucleotide sequence ID" value="NZ_BOON01000081.1"/>
</dbReference>
<protein>
    <recommendedName>
        <fullName evidence="1">Immunity protein 52 domain-containing protein</fullName>
    </recommendedName>
</protein>
<name>A0A8J3TSI2_9ACTN</name>
<comment type="caution">
    <text evidence="2">The sequence shown here is derived from an EMBL/GenBank/DDBJ whole genome shotgun (WGS) entry which is preliminary data.</text>
</comment>
<sequence length="240" mass="25468">MESNGELLVQVVWGPRAETAAECAGRWLDTQQRLAAADPDLLGRWVKFEFDDELIETELTTSEQLTEIVADGRHDNPELGFGFSASNGRQGEAGDTFFKATAGSVTSNKNLSNVAYLEVNPLPAEDEPHWLAIAEPMLLALVAAWEPDYGVVTRDAVARAQETAPRQPNAGYLTYLSAGRRAAVPAGLPGAVRELPDGGVLLSAIRPGGELPGPEEVAAIGAALREAGAFVPVPTDRPVT</sequence>
<gene>
    <name evidence="2" type="ORF">Pme01_60870</name>
</gene>
<dbReference type="AlphaFoldDB" id="A0A8J3TSI2"/>